<feature type="transmembrane region" description="Helical" evidence="1">
    <location>
        <begin position="126"/>
        <end position="145"/>
    </location>
</feature>
<evidence type="ECO:0000256" key="1">
    <source>
        <dbReference type="SAM" id="Phobius"/>
    </source>
</evidence>
<accession>A0A644XN97</accession>
<dbReference type="AlphaFoldDB" id="A0A644XN97"/>
<feature type="transmembrane region" description="Helical" evidence="1">
    <location>
        <begin position="198"/>
        <end position="217"/>
    </location>
</feature>
<gene>
    <name evidence="2" type="ORF">SDC9_64012</name>
</gene>
<proteinExistence type="predicted"/>
<feature type="transmembrane region" description="Helical" evidence="1">
    <location>
        <begin position="502"/>
        <end position="521"/>
    </location>
</feature>
<dbReference type="PANTHER" id="PTHR38454:SF1">
    <property type="entry name" value="INTEGRAL MEMBRANE PROTEIN"/>
    <property type="match status" value="1"/>
</dbReference>
<dbReference type="InterPro" id="IPR018580">
    <property type="entry name" value="Uncharacterised_YfhO"/>
</dbReference>
<reference evidence="2" key="1">
    <citation type="submission" date="2019-08" db="EMBL/GenBank/DDBJ databases">
        <authorList>
            <person name="Kucharzyk K."/>
            <person name="Murdoch R.W."/>
            <person name="Higgins S."/>
            <person name="Loffler F."/>
        </authorList>
    </citation>
    <scope>NUCLEOTIDE SEQUENCE</scope>
</reference>
<feature type="transmembrane region" description="Helical" evidence="1">
    <location>
        <begin position="175"/>
        <end position="192"/>
    </location>
</feature>
<feature type="transmembrane region" description="Helical" evidence="1">
    <location>
        <begin position="96"/>
        <end position="119"/>
    </location>
</feature>
<comment type="caution">
    <text evidence="2">The sequence shown here is derived from an EMBL/GenBank/DDBJ whole genome shotgun (WGS) entry which is preliminary data.</text>
</comment>
<keyword evidence="1" id="KW-0472">Membrane</keyword>
<feature type="transmembrane region" description="Helical" evidence="1">
    <location>
        <begin position="406"/>
        <end position="428"/>
    </location>
</feature>
<feature type="transmembrane region" description="Helical" evidence="1">
    <location>
        <begin position="368"/>
        <end position="386"/>
    </location>
</feature>
<feature type="transmembrane region" description="Helical" evidence="1">
    <location>
        <begin position="12"/>
        <end position="33"/>
    </location>
</feature>
<organism evidence="2">
    <name type="scientific">bioreactor metagenome</name>
    <dbReference type="NCBI Taxonomy" id="1076179"/>
    <lineage>
        <taxon>unclassified sequences</taxon>
        <taxon>metagenomes</taxon>
        <taxon>ecological metagenomes</taxon>
    </lineage>
</organism>
<feature type="transmembrane region" description="Helical" evidence="1">
    <location>
        <begin position="440"/>
        <end position="458"/>
    </location>
</feature>
<dbReference type="EMBL" id="VSSQ01002829">
    <property type="protein sequence ID" value="MPM17615.1"/>
    <property type="molecule type" value="Genomic_DNA"/>
</dbReference>
<name>A0A644XN97_9ZZZZ</name>
<feature type="transmembrane region" description="Helical" evidence="1">
    <location>
        <begin position="224"/>
        <end position="242"/>
    </location>
</feature>
<keyword evidence="1" id="KW-1133">Transmembrane helix</keyword>
<dbReference type="PANTHER" id="PTHR38454">
    <property type="entry name" value="INTEGRAL MEMBRANE PROTEIN-RELATED"/>
    <property type="match status" value="1"/>
</dbReference>
<feature type="transmembrane region" description="Helical" evidence="1">
    <location>
        <begin position="808"/>
        <end position="826"/>
    </location>
</feature>
<keyword evidence="1" id="KW-0812">Transmembrane</keyword>
<feature type="transmembrane region" description="Helical" evidence="1">
    <location>
        <begin position="342"/>
        <end position="361"/>
    </location>
</feature>
<feature type="transmembrane region" description="Helical" evidence="1">
    <location>
        <begin position="528"/>
        <end position="544"/>
    </location>
</feature>
<evidence type="ECO:0008006" key="3">
    <source>
        <dbReference type="Google" id="ProtNLM"/>
    </source>
</evidence>
<sequence>MKNSSRLKKFLPDLIVIISFILISFIYFVPAVMDGRVITQGDSLAAVGQGQEQRDFMKRHDGERTRWNLSMFGGMPSYQMSPTYNSSKPQDLAKKAYSLFLPNYVYLVFIMLLGFYILMRAFRASPLVSALGAIVWAFSSYFFILIAAGHIWKFITLAYIPPTIAGLVYVYQKKYLPGALLIMIFVAFQISANHVQMSYYFFFLMFFMVAAFLVQAAREKKLAGFLKSTVVVVIAGMIGVLANSSNLYHTYEYSKETMRGKSELSHHGAENKSKNGLERDYITGWSYGVDETWTLLVPNTKGGSSSARMSENLKAMEKARPEYRELYKQIAQYWGEQPWTAGPVYVGAFVLMLFILGLFIVKGPVKWALLAGTLFSILLSWGKNFMPLTDFFIDYIPMYNKFRTVSSILVVAEFCIPLLATLAVKEIVQKPEILKKNMKYVGISWALTGGMALLFWLLPELFFPSYISNFEMQQLQSLPTEHVQTVIGNLTEMRISIFRADAWRSFYIILGGVLMLIAFVSGKLKAQWMVTGILLLCLADMWTVNKRYLNDNDFTPKSNEQQMFAQTPTDLHILQDTTKYYRVLNMATSTFDDGVTPYYHKTIGGYHAAKLRRYQDLIDIHLIKEMGVLQQDIIRTQGTMDSVNADGYKVLNMLNAKWIIMPAQGGTVPVENPYAMGNAWFVDNIQFVNNADEEIDALAAIDLSRQAVADKKFESVLQGFNVSTADSASTITLADYDSNFITYTVDAKKDELAVFSEIYYPRGWEITIDGQPAQMLRANYTLRALPISAGTHKVEFRFEPASIKVTDAVAFAALVVMLLTAVWIVFSEIKQNKRRQKQ</sequence>
<evidence type="ECO:0000313" key="2">
    <source>
        <dbReference type="EMBL" id="MPM17615.1"/>
    </source>
</evidence>
<dbReference type="Pfam" id="PF09586">
    <property type="entry name" value="YfhO"/>
    <property type="match status" value="1"/>
</dbReference>
<protein>
    <recommendedName>
        <fullName evidence="3">Membrane protein YfhO</fullName>
    </recommendedName>
</protein>